<comment type="caution">
    <text evidence="1">The sequence shown here is derived from an EMBL/GenBank/DDBJ whole genome shotgun (WGS) entry which is preliminary data.</text>
</comment>
<sequence>MESNYINQTPKKWGELSANTKTKDEIKLEVYSDEINRVKLSIDNSVWMYIGALFVPINFKDYCLTKLNNLRCVKYGNWHDEESECPQQCGFHEDNDTEIHYKNLHKSKSDAGPKIAKNWINKFMIQESCQKHRKPVYLNILGLNLSNMNLELFGENKGRDLTIYNRFYRSVLKGGINYFFRDYRRITIRQIYHDKGSQETHELFSWHPIYRIGLESEKIKIERDEIEFIDSDHRKSGKKESHFIQLIDLILGATYVCLHNPSDRREKKEVGLAFKPALTVLLDRKKNPNNNYMEGSYYHSNYYRTYQISFFPKKKMELDEIFNQLDVYGNQMTENMRIEDNFYYDRPILLTDPSQRDLTGWF</sequence>
<proteinExistence type="predicted"/>
<reference evidence="1" key="1">
    <citation type="submission" date="2016-05" db="EMBL/GenBank/DDBJ databases">
        <title>Microbial consortia oxidize butane by reversing methanogenesis.</title>
        <authorList>
            <person name="Laso-Perez R."/>
            <person name="Richter M."/>
            <person name="Wegener G."/>
            <person name="Musat F."/>
        </authorList>
    </citation>
    <scope>NUCLEOTIDE SEQUENCE [LARGE SCALE GENOMIC DNA]</scope>
    <source>
        <strain evidence="1">BOX2</strain>
    </source>
</reference>
<evidence type="ECO:0000313" key="1">
    <source>
        <dbReference type="EMBL" id="OFV67238.1"/>
    </source>
</evidence>
<evidence type="ECO:0000313" key="2">
    <source>
        <dbReference type="Proteomes" id="UP000186940"/>
    </source>
</evidence>
<gene>
    <name evidence="1" type="ORF">SCAL_001680</name>
</gene>
<name>A0A1F2P7N5_9EURY</name>
<dbReference type="EMBL" id="LYOS01000006">
    <property type="protein sequence ID" value="OFV67238.1"/>
    <property type="molecule type" value="Genomic_DNA"/>
</dbReference>
<protein>
    <submittedName>
        <fullName evidence="1">Uncharacterized protein</fullName>
    </submittedName>
</protein>
<dbReference type="Proteomes" id="UP000186940">
    <property type="component" value="Unassembled WGS sequence"/>
</dbReference>
<dbReference type="STRING" id="1838285.SCAL_001680"/>
<organism evidence="1 2">
    <name type="scientific">Candidatus Syntropharchaeum caldarium</name>
    <dbReference type="NCBI Taxonomy" id="1838285"/>
    <lineage>
        <taxon>Archaea</taxon>
        <taxon>Methanobacteriati</taxon>
        <taxon>Methanobacteriota</taxon>
        <taxon>Stenosarchaea group</taxon>
        <taxon>Methanomicrobia</taxon>
        <taxon>Methanosarcinales</taxon>
        <taxon>ANME-2 cluster</taxon>
        <taxon>Candidatus Syntropharchaeum</taxon>
    </lineage>
</organism>
<dbReference type="AlphaFoldDB" id="A0A1F2P7N5"/>
<keyword evidence="2" id="KW-1185">Reference proteome</keyword>
<accession>A0A1F2P7N5</accession>